<evidence type="ECO:0008006" key="3">
    <source>
        <dbReference type="Google" id="ProtNLM"/>
    </source>
</evidence>
<dbReference type="KEGG" id="ehx:EMIHUDRAFT_246430"/>
<dbReference type="EnsemblProtists" id="EOD14180">
    <property type="protein sequence ID" value="EOD14180"/>
    <property type="gene ID" value="EMIHUDRAFT_246430"/>
</dbReference>
<dbReference type="Proteomes" id="UP000013827">
    <property type="component" value="Unassembled WGS sequence"/>
</dbReference>
<proteinExistence type="predicted"/>
<dbReference type="InterPro" id="IPR051082">
    <property type="entry name" value="Pentapeptide-BTB/POZ_domain"/>
</dbReference>
<accession>A0A0D3KC65</accession>
<evidence type="ECO:0000313" key="1">
    <source>
        <dbReference type="EnsemblProtists" id="EOD33350"/>
    </source>
</evidence>
<name>A0A0D3KC65_EMIH1</name>
<reference evidence="2" key="1">
    <citation type="journal article" date="2013" name="Nature">
        <title>Pan genome of the phytoplankton Emiliania underpins its global distribution.</title>
        <authorList>
            <person name="Read B.A."/>
            <person name="Kegel J."/>
            <person name="Klute M.J."/>
            <person name="Kuo A."/>
            <person name="Lefebvre S.C."/>
            <person name="Maumus F."/>
            <person name="Mayer C."/>
            <person name="Miller J."/>
            <person name="Monier A."/>
            <person name="Salamov A."/>
            <person name="Young J."/>
            <person name="Aguilar M."/>
            <person name="Claverie J.M."/>
            <person name="Frickenhaus S."/>
            <person name="Gonzalez K."/>
            <person name="Herman E.K."/>
            <person name="Lin Y.C."/>
            <person name="Napier J."/>
            <person name="Ogata H."/>
            <person name="Sarno A.F."/>
            <person name="Shmutz J."/>
            <person name="Schroeder D."/>
            <person name="de Vargas C."/>
            <person name="Verret F."/>
            <person name="von Dassow P."/>
            <person name="Valentin K."/>
            <person name="Van de Peer Y."/>
            <person name="Wheeler G."/>
            <person name="Dacks J.B."/>
            <person name="Delwiche C.F."/>
            <person name="Dyhrman S.T."/>
            <person name="Glockner G."/>
            <person name="John U."/>
            <person name="Richards T."/>
            <person name="Worden A.Z."/>
            <person name="Zhang X."/>
            <person name="Grigoriev I.V."/>
            <person name="Allen A.E."/>
            <person name="Bidle K."/>
            <person name="Borodovsky M."/>
            <person name="Bowler C."/>
            <person name="Brownlee C."/>
            <person name="Cock J.M."/>
            <person name="Elias M."/>
            <person name="Gladyshev V.N."/>
            <person name="Groth M."/>
            <person name="Guda C."/>
            <person name="Hadaegh A."/>
            <person name="Iglesias-Rodriguez M.D."/>
            <person name="Jenkins J."/>
            <person name="Jones B.M."/>
            <person name="Lawson T."/>
            <person name="Leese F."/>
            <person name="Lindquist E."/>
            <person name="Lobanov A."/>
            <person name="Lomsadze A."/>
            <person name="Malik S.B."/>
            <person name="Marsh M.E."/>
            <person name="Mackinder L."/>
            <person name="Mock T."/>
            <person name="Mueller-Roeber B."/>
            <person name="Pagarete A."/>
            <person name="Parker M."/>
            <person name="Probert I."/>
            <person name="Quesneville H."/>
            <person name="Raines C."/>
            <person name="Rensing S.A."/>
            <person name="Riano-Pachon D.M."/>
            <person name="Richier S."/>
            <person name="Rokitta S."/>
            <person name="Shiraiwa Y."/>
            <person name="Soanes D.M."/>
            <person name="van der Giezen M."/>
            <person name="Wahlund T.M."/>
            <person name="Williams B."/>
            <person name="Wilson W."/>
            <person name="Wolfe G."/>
            <person name="Wurch L.L."/>
        </authorList>
    </citation>
    <scope>NUCLEOTIDE SEQUENCE</scope>
</reference>
<protein>
    <recommendedName>
        <fullName evidence="3">Apple domain-containing protein</fullName>
    </recommendedName>
</protein>
<reference evidence="1" key="2">
    <citation type="submission" date="2024-10" db="UniProtKB">
        <authorList>
            <consortium name="EnsemblProtists"/>
        </authorList>
    </citation>
    <scope>IDENTIFICATION</scope>
</reference>
<dbReference type="SUPFAM" id="SSF141571">
    <property type="entry name" value="Pentapeptide repeat-like"/>
    <property type="match status" value="1"/>
</dbReference>
<dbReference type="HOGENOM" id="CLU_802744_0_0_1"/>
<evidence type="ECO:0000313" key="2">
    <source>
        <dbReference type="Proteomes" id="UP000013827"/>
    </source>
</evidence>
<dbReference type="Pfam" id="PF00805">
    <property type="entry name" value="Pentapeptide"/>
    <property type="match status" value="3"/>
</dbReference>
<keyword evidence="2" id="KW-1185">Reference proteome</keyword>
<dbReference type="STRING" id="2903.R1F385"/>
<dbReference type="PANTHER" id="PTHR14136:SF17">
    <property type="entry name" value="BTB_POZ DOMAIN-CONTAINING PROTEIN KCTD9"/>
    <property type="match status" value="1"/>
</dbReference>
<dbReference type="RefSeq" id="XP_005785779.1">
    <property type="nucleotide sequence ID" value="XM_005785722.1"/>
</dbReference>
<dbReference type="EnsemblProtists" id="EOD33350">
    <property type="protein sequence ID" value="EOD33350"/>
    <property type="gene ID" value="EMIHUDRAFT_111914"/>
</dbReference>
<dbReference type="PANTHER" id="PTHR14136">
    <property type="entry name" value="BTB_POZ DOMAIN-CONTAINING PROTEIN KCTD9"/>
    <property type="match status" value="1"/>
</dbReference>
<dbReference type="KEGG" id="ehx:EMIHUDRAFT_111914"/>
<dbReference type="GeneID" id="17260326"/>
<dbReference type="Gene3D" id="2.160.20.80">
    <property type="entry name" value="E3 ubiquitin-protein ligase SopA"/>
    <property type="match status" value="1"/>
</dbReference>
<dbReference type="AlphaFoldDB" id="A0A0D3KC65"/>
<organism evidence="1 2">
    <name type="scientific">Emiliania huxleyi (strain CCMP1516)</name>
    <dbReference type="NCBI Taxonomy" id="280463"/>
    <lineage>
        <taxon>Eukaryota</taxon>
        <taxon>Haptista</taxon>
        <taxon>Haptophyta</taxon>
        <taxon>Prymnesiophyceae</taxon>
        <taxon>Isochrysidales</taxon>
        <taxon>Noelaerhabdaceae</taxon>
        <taxon>Emiliania</taxon>
    </lineage>
</organism>
<dbReference type="RefSeq" id="XP_005766609.1">
    <property type="nucleotide sequence ID" value="XM_005766552.1"/>
</dbReference>
<dbReference type="InterPro" id="IPR001646">
    <property type="entry name" value="5peptide_repeat"/>
</dbReference>
<sequence length="346" mass="36861">MRSLNLLLVGSTAAQQGIHWFHTKGGCATPLGSSGQYDERWQVTEIACRDECARMIDCLAYEFGQVGNYNLCELHKEVLAKTFPGEHGITCHDSDRNRAAWMGLFDAPNQVVQATVAAPQTHTSARADCTAATAKGLKDLTALPGKPGDLRGCIFNDVDMSGGVVMEGVEFDWSSFQRAILQDAKANGASHAMMAGVVLSKGSFEGADFWRADLSEAQLESTTCSRCEFEWAILVRARMAGAVLQDAKLGYATLQGADLQNADLTRVDFSLANLGGVTLKGAKFSGADVRGVSFKGADTTGCDFAGVVNMHKARCDGHPTGGQAVTRWGIQAGCDINNPPTRGYAP</sequence>
<dbReference type="PaxDb" id="2903-EOD14180"/>
<dbReference type="GeneID" id="17278621"/>